<evidence type="ECO:0000256" key="7">
    <source>
        <dbReference type="ARBA" id="ARBA00022801"/>
    </source>
</evidence>
<dbReference type="InterPro" id="IPR043502">
    <property type="entry name" value="DNA/RNA_pol_sf"/>
</dbReference>
<dbReference type="InterPro" id="IPR001969">
    <property type="entry name" value="Aspartic_peptidase_AS"/>
</dbReference>
<evidence type="ECO:0000256" key="13">
    <source>
        <dbReference type="ARBA" id="ARBA00057243"/>
    </source>
</evidence>
<dbReference type="SMART" id="SM00343">
    <property type="entry name" value="ZnF_C2HC"/>
    <property type="match status" value="4"/>
</dbReference>
<dbReference type="Proteomes" id="UP001235939">
    <property type="component" value="Chromosome 22"/>
</dbReference>
<keyword evidence="7" id="KW-0378">Hydrolase</keyword>
<evidence type="ECO:0000256" key="14">
    <source>
        <dbReference type="PROSITE-ProRule" id="PRU00047"/>
    </source>
</evidence>
<dbReference type="Pfam" id="PF03564">
    <property type="entry name" value="DUF1759"/>
    <property type="match status" value="1"/>
</dbReference>
<dbReference type="InterPro" id="IPR021109">
    <property type="entry name" value="Peptidase_aspartic_dom_sf"/>
</dbReference>
<dbReference type="SUPFAM" id="SSF56672">
    <property type="entry name" value="DNA/RNA polymerases"/>
    <property type="match status" value="3"/>
</dbReference>
<keyword evidence="4" id="KW-0540">Nuclease</keyword>
<keyword evidence="5" id="KW-0645">Protease</keyword>
<dbReference type="InterPro" id="IPR008042">
    <property type="entry name" value="Retrotrans_Pao"/>
</dbReference>
<dbReference type="InterPro" id="IPR001584">
    <property type="entry name" value="Integrase_cat-core"/>
</dbReference>
<dbReference type="InterPro" id="IPR025724">
    <property type="entry name" value="GAG-pre-integrase_dom"/>
</dbReference>
<evidence type="ECO:0000313" key="20">
    <source>
        <dbReference type="EMBL" id="UYV82870.1"/>
    </source>
</evidence>
<evidence type="ECO:0000256" key="12">
    <source>
        <dbReference type="ARBA" id="ARBA00033113"/>
    </source>
</evidence>
<dbReference type="InterPro" id="IPR009057">
    <property type="entry name" value="Homeodomain-like_sf"/>
</dbReference>
<evidence type="ECO:0000256" key="5">
    <source>
        <dbReference type="ARBA" id="ARBA00022750"/>
    </source>
</evidence>
<dbReference type="EMBL" id="CP092884">
    <property type="protein sequence ID" value="UYV82870.1"/>
    <property type="molecule type" value="Genomic_DNA"/>
</dbReference>
<keyword evidence="2" id="KW-0808">Transferase</keyword>
<dbReference type="InterPro" id="IPR013103">
    <property type="entry name" value="RVT_2"/>
</dbReference>
<dbReference type="InterPro" id="IPR036875">
    <property type="entry name" value="Znf_CCHC_sf"/>
</dbReference>
<feature type="domain" description="Integrase catalytic" evidence="18">
    <location>
        <begin position="1589"/>
        <end position="1755"/>
    </location>
</feature>
<dbReference type="Gene3D" id="3.30.420.10">
    <property type="entry name" value="Ribonuclease H-like superfamily/Ribonuclease H"/>
    <property type="match status" value="3"/>
</dbReference>
<dbReference type="Pfam" id="PF03221">
    <property type="entry name" value="HTH_Tnp_Tc5"/>
    <property type="match status" value="1"/>
</dbReference>
<keyword evidence="21" id="KW-1185">Reference proteome</keyword>
<comment type="function">
    <text evidence="13">Capsid protein (CA) is the structural component of the virus-like particle (VLP), forming the shell that encapsulates the retrotransposons dimeric RNA genome. The particles are assembled from trimer-clustered units and there are holes in the capsid shells that allow for the diffusion of macromolecules. CA also has nucleocapsid-like chaperone activity, promoting primer tRNA(i)-Met annealing to the multipartite primer-binding site (PBS), dimerization of Ty1 RNA and initiation of reverse transcription.</text>
</comment>
<dbReference type="PANTHER" id="PTHR47331">
    <property type="entry name" value="PHD-TYPE DOMAIN-CONTAINING PROTEIN"/>
    <property type="match status" value="1"/>
</dbReference>
<dbReference type="Pfam" id="PF25597">
    <property type="entry name" value="SH3_retrovirus"/>
    <property type="match status" value="1"/>
</dbReference>
<dbReference type="Pfam" id="PF00665">
    <property type="entry name" value="rve"/>
    <property type="match status" value="1"/>
</dbReference>
<dbReference type="PROSITE" id="PS00141">
    <property type="entry name" value="ASP_PROTEASE"/>
    <property type="match status" value="1"/>
</dbReference>
<dbReference type="Pfam" id="PF17921">
    <property type="entry name" value="Integrase_H2C2"/>
    <property type="match status" value="2"/>
</dbReference>
<dbReference type="Gene3D" id="4.10.60.10">
    <property type="entry name" value="Zinc finger, CCHC-type"/>
    <property type="match status" value="1"/>
</dbReference>
<evidence type="ECO:0000313" key="21">
    <source>
        <dbReference type="Proteomes" id="UP001235939"/>
    </source>
</evidence>
<feature type="compositionally biased region" description="Basic and acidic residues" evidence="15">
    <location>
        <begin position="273"/>
        <end position="284"/>
    </location>
</feature>
<dbReference type="Pfam" id="PF00098">
    <property type="entry name" value="zf-CCHC"/>
    <property type="match status" value="1"/>
</dbReference>
<keyword evidence="14" id="KW-0863">Zinc-finger</keyword>
<dbReference type="SUPFAM" id="SSF50630">
    <property type="entry name" value="Acid proteases"/>
    <property type="match status" value="1"/>
</dbReference>
<keyword evidence="9" id="KW-0238">DNA-binding</keyword>
<dbReference type="Gene3D" id="1.10.10.60">
    <property type="entry name" value="Homeodomain-like"/>
    <property type="match status" value="2"/>
</dbReference>
<evidence type="ECO:0000256" key="15">
    <source>
        <dbReference type="SAM" id="MobiDB-lite"/>
    </source>
</evidence>
<dbReference type="PROSITE" id="PS50158">
    <property type="entry name" value="ZF_CCHC"/>
    <property type="match status" value="1"/>
</dbReference>
<evidence type="ECO:0000256" key="2">
    <source>
        <dbReference type="ARBA" id="ARBA00022679"/>
    </source>
</evidence>
<dbReference type="Pfam" id="PF07727">
    <property type="entry name" value="RVT_2"/>
    <property type="match status" value="1"/>
</dbReference>
<evidence type="ECO:0000259" key="19">
    <source>
        <dbReference type="PROSITE" id="PS51253"/>
    </source>
</evidence>
<feature type="domain" description="HTH CENPB-type" evidence="19">
    <location>
        <begin position="2447"/>
        <end position="2529"/>
    </location>
</feature>
<dbReference type="Pfam" id="PF18701">
    <property type="entry name" value="DUF5641"/>
    <property type="match status" value="3"/>
</dbReference>
<name>A0ABY6LNR6_9ARAC</name>
<evidence type="ECO:0000256" key="6">
    <source>
        <dbReference type="ARBA" id="ARBA00022759"/>
    </source>
</evidence>
<dbReference type="InterPro" id="IPR057670">
    <property type="entry name" value="SH3_retrovirus"/>
</dbReference>
<evidence type="ECO:0000256" key="11">
    <source>
        <dbReference type="ARBA" id="ARBA00032154"/>
    </source>
</evidence>
<feature type="region of interest" description="Disordered" evidence="15">
    <location>
        <begin position="273"/>
        <end position="293"/>
    </location>
</feature>
<dbReference type="InterPro" id="IPR001995">
    <property type="entry name" value="Peptidase_A2_cat"/>
</dbReference>
<dbReference type="SUPFAM" id="SSF53098">
    <property type="entry name" value="Ribonuclease H-like"/>
    <property type="match status" value="3"/>
</dbReference>
<reference evidence="20 21" key="1">
    <citation type="submission" date="2022-03" db="EMBL/GenBank/DDBJ databases">
        <title>A chromosomal length assembly of Cordylochernes scorpioides.</title>
        <authorList>
            <person name="Zeh D."/>
            <person name="Zeh J."/>
        </authorList>
    </citation>
    <scope>NUCLEOTIDE SEQUENCE [LARGE SCALE GENOMIC DNA]</scope>
    <source>
        <strain evidence="20">IN4F17</strain>
        <tissue evidence="20">Whole Body</tissue>
    </source>
</reference>
<dbReference type="Pfam" id="PF05380">
    <property type="entry name" value="Peptidase_A17"/>
    <property type="match status" value="2"/>
</dbReference>
<evidence type="ECO:0000256" key="3">
    <source>
        <dbReference type="ARBA" id="ARBA00022695"/>
    </source>
</evidence>
<sequence>MGKKRAITSSKEYPLEERRNLNIPFKLIPRYDPDDGLSYANWSILFDHQAQQQGLSSKESLSMMPMLFKERASSQRGTLADLYDPLMASLRSLESLGVTADRNAVFLYPMVESSLPDHVLQIWQRRPEAGYQSDDNTKEPNSSQRLNNLLKFIKEEIRGAERLEFVRAGFKRSEKMQEKEIQRRTSPTAAHLLNQSDSESCVFCDMTSHKSRNCNRAKRMTLEQRRQKATKAKVCFRCLGRRHMARDCRSEFKCFACKGRHVELMCSRGRGEVHEEKTEVKEDNLESPSTSMANQTCSSEVLLMIASARDAGSDKNRKEHDERVRTEFKKTVKREKNGRYIVALPWRENKEELNDNQAIAYGRLVARTKQLYNTRKFEEYDGVLRDWIGEDFIEEIPMGINGSKIHYLPHRPVYKPGSLTTPVRPVFDASCKGANGLAINDCLETGPNLLEILPETLLRFRRGNVGIVADIKKAFQTISVQEMDRDCLRFLWWKTGTNETKGLRHKRVVFGLKCSSFLLAAVIEYHLESIRDERKFVAAKLLKSFYVDNCVTSLKEEGVEDFMEISIQLMTEAKMELNQWAITGVFAQTDSDVSVLGLLWDNKEDILKCNVTRPFQVPNSLTKRTVLSCIQRFFDPLGFLSPVLISPKVILQKTWNLKLEWDAQLPTDIEKEFRSWLYEIASLDQVMIPRCLYLDSEGDVQLHVFCDASCEAYASVVFARSVVQYTVRVVLLWAKARVAPLKKISIPRLELMACVLGARLLNAIRNALGVDDPTYMWSDSSTAITWITRAQTWNTFVKNRVTEIRNLTDVKSWAHISGDENPADLPSRGCSAARYLKTEWWKGPHWLYEDPGDWPKTELMVNKEEVNMESKECVLAEVALERRWFSTKFSSYSSNLRVIGWIKRFSSRSCKRGICAGSLSAEEIEQAERTMAGIIQREAFEPGKTYGKNLRVGVFSDGLLYVESKLLYSEESEHFRRPFLLPHKHPLVDLMIREEHLRNNHAGTHILMSIMREKFWIIKSRKTIGRIVRGCVKCRRFDQRPIKISCAPLPNDRTEPLGIFKVVGIDLAGPLYLKDGSKVWMVLFTCAVYRAIHLEMVSNLETDSFILALSRFIGRRGRPSTIYNDNGHRKLNYEQLETCLIEVESTINKRPLTYITENSDDLIPLTPAMLLQDRTTHFPEIEKITADTFRRKQRGLQQMKRELRQRFRKEYLGLLVQKGKEGSEFTLRIGEIVLIGNEDQKRIDWPMAKIEELIPGRDGKIRVARVKTKRGMLMRPIQKIYPLEVTSEEDMALCAHTKRVGVKHVLLAEYERRMARRVYNTNEALQFGTTTRKEDKKKKNFTCYKCGKEGHIARSCRGKAKTPTPNFQPPRCSTHEIAGSEMLTALSCAIPDNSWVIDSGATHHHVFNKREWFTNFQGITSDPILTASGTTRAEGCGDIKFKAYVGKHHVDLKLCNVLYVPNVRRNLLSVSSMENKGKIVNFANRRAQVFDSENRIVAIAHDENGLYVMKGRVILPNAELFNSQKSSQKQTSELWHQRFCHVNNDAIERMAKGELVKGLEISSMDRSLCDDCCVAKSTKEPHKPIRNIRSKRPLELVHTDICGPMPVRSIGGSAYFLTFIDDYSRKITLFCLKHKNEVLKHFDSYLARAERETGHKLKVLRSDNGLEYCNHEFKTRLEQLGIKHELTNTYSPPMNGVAERANRVLLDITRSCLHSAELPQRFWAEAVNTATYIRNKCYNSTLGDKVPDELWSSRKPSVRHLKAFGCLAYSHIPTERRKKLDNRANRCILVGYSSQTKGYRLWCPETQHVIQTKHVKFDESKIGLKWTKVEDEPERYNHIWIEPDNQLEGDIDLKPEAERERNDDTSDQDLVGVNNDDIVQTRPKRIVQNPYGRAGKPKAELHFLDIIEPTTFEQAINSKEAPYWRRAMKDELRSLEDRNTWTLSDLPLGNRPISSRWVFKIKTNSKGDVERFKARLVARGFSQKRNVDFFETYSPVINFSVIRMIFALTINKNWYNRHLDVDNAYLYGELNEEIYMSPPDGSNDEKCEGKVLKLNRPIYGLRQSGLEWYCTLDKALEDIGFRRLAACKCLYTFEDKAVIAVYVDDLALFAESEDILTNIEEKIREKFKIKNLGPIKYFLGVEISYPDENTIILSQGKYTMSILERFNMMECRGVSTPLDNSIPITKKDCPTTDKEKDEIKHVPYRELIGSLLYLANSSRPDMTFAVTKLAQFCSNPGERHWQAAKHILRYLQATKNVSLIYKRGSDDILAFSDSDWANDIDDRRSTINGCLVSWRSKKQNCVSLSTMESEYIALAQTTKEILWIAQILENLKCLTNASRPITIFCDNRAAIEFSKNNIENNRSKHIDIRVNCLSFHKKTYINMSSKPRKKSAIDLALKRKILDEVARGVLSKSLIAENFQIAKSTLSTILKNKEKIDAAVASGSSSSSKRLRKASHQDVEDELLKWFKKSRQNNIPVSGALVKEKAKEISVSLGVEKTAYSFSLPETMLDEPEEWTKLLSATNPAETLTFLEYVALDEGLEICGSPELEEKKKEEEETEDDEVKEEIMMPTRGEIELRAMEKELKARKIWVPDIGENDMEIEILLGCDVLGSILMMKSCVLSNGLTASQTRFGWTLMGECQPGSDVSLAHHVTTMTISESSITNLWNLNVLGIVDPIEVKQKDQRDALARRHFLKTVQHSVFGRYVVSLPWTVEKARIADNSEIATKRLEQTTRKLIYLNLYEDYDDFFRGWLADGIIEKVPAEQDDAEAFYLPHRLVVKLSSGTTPIRPVFDASSKVYRSPSLNDCLEKGPNMIEIISNLLLMVINNKVEVHMMAVKSRVVHLKKPTMPKLDPLACVVGARLNKMISEALELKNVINVFWSGATTALAWIKRDYQLGTLVGNRVKEKCRLSDLGDWRYVPSECNSADLLSRGCSLSQLIQSRWWEGPSWLTVSKEYWPFRYKDMNEEEICAERKKIAVVTTVKKAVMNGRLMTYVSDDPNDLVTISPSMFLQEQTEVEFPECQNMGFNSTTQKLRYLRKLREELKLRFRKEYLSFLVQRNRRIYNTKLQAEDVSLVGMDNKKRNFWPLAVIEEILFERDGVNRLVKVRTAVGTFLRPIQKIYPLEISTTAASSRLLNDKENTANIQTRSGRTVCIPNRLNDYYCFPIVPRGKQKKIKIAAKFKATLNILEFHFKQVDYFEQISLKMIESKDDANLQTFKKDILDIKSNIEKTYCNLLTFSEFDDEDYFSRVMQYKDNLRNLVANINKVSCTASSSKIDDLNQPTTSKIELPKFNLPSFSGDVNEWLSFKQLFSLSIDSNTALTDSQKLQYLQSAVTGDAERLIRGFPVIDENYAHAWATLVSRYDNKKELAFSQCTKLFTLKPLKLINSKAIFELLDICNEAMRNLKSLGLERNTLVDIFLIHFLRRKIGDDLKRQWELTLIDDGFPSYENFIMFLEKQAKSLQSIKGYAKEDKSVMKQTHVYNSISKGDDKCLLCKNSHPLFKCDKFHKSSLLERWNIVKTNNLCFNCLRSNHRVTSCKITMHCKSCNKKHHTLLHSFQPEPLNTTSIEAPIAQSSVSCFLSDTTKPNETILLSTAIVRVRAENGSFHPCRALIDTGSQRSLITENCREKLNLPVKKSQLTVFGIGNQPIQQSANPNFDKTSLIDLVIGADLAPFLYTGKLRFQNHPGPSACSSKLGWILSGNVSSSETGNNYISLCSTSQGDDNLRQFFELESVPAALPLTKEEKSCGDIYDKNFCISTDGRYSVGLPFKSVPNLGDSRQNAMKRFLALERKLHKSSNLLQQYKDYMMEYLSLNHMELIPKNERDKPSDKCYYIPHHCVLREQSSTTKLRVVFDASCKTSNNYSLNDFLHTGPKLQHDIFNILVKFRTNPIAFTGDIEKMYRQIKVNSSDLDFQRIFWRNSPLESLLEYRLLTVQVTLIAAKTKVAPLKATSIPRLELCAALLLSNLYDSICSSLLLQIDRVILWTDSQIVLCWIKSESKHWKPFVGNRIAEIQRLTLQSSWHYVSTKDNPADCASRGITSSELVNHSLWWNGPDWLSNSSLQDPLPITYELPKEVCHEKRKTVPIVHFTTCPIIDFIFKFSTFRKLSRVTAWLLRFIHNAKHSSDKIKHKELSSNELDNSIRTLIQIIQSSEFKTEIQCCNQSKVLPSNSKLLSLNPFIDSSGILRVGGRLRKSNLQFNEKHPIILPHNHFVTELIVQQFHVEHLHSGLQLTLCAIRQKYWILSGRILVKKLINRCMTCFKTKRQVSKQIMGDLPIHRIIPSSPFSKTGIDFAGPFITKPNVIRTKVTLKSYIALFICFSTKAIHLEIVSDLSTPAFLAAFRRFISRRGKPSDIFTDNATNFKGAKNILNNIHQLVKNSSIQSYVANEHIIWHFIPPTAPNFGGIWEAGIKSLKYHLLRCLKSAVLNFEELNTLTSQIEACLNSRPLYPMSSDPNDFNPLTPGHFLIGRPLTALPEPSYHPNDNYLTRWKLIQKARDVFWQRWSREYLNNLQQRSKWKKPSSNLKVGDLVL</sequence>
<evidence type="ECO:0000259" key="18">
    <source>
        <dbReference type="PROSITE" id="PS50994"/>
    </source>
</evidence>
<dbReference type="InterPro" id="IPR054722">
    <property type="entry name" value="PolX-like_BBD"/>
</dbReference>
<dbReference type="Gene3D" id="2.40.70.10">
    <property type="entry name" value="Acid Proteases"/>
    <property type="match status" value="1"/>
</dbReference>
<dbReference type="SUPFAM" id="SSF46689">
    <property type="entry name" value="Homeodomain-like"/>
    <property type="match status" value="2"/>
</dbReference>
<protein>
    <recommendedName>
        <fullName evidence="10">Gag-Pol-p199</fullName>
    </recommendedName>
    <alternativeName>
        <fullName evidence="11">TY1A-TY1B</fullName>
    </alternativeName>
    <alternativeName>
        <fullName evidence="12">p190</fullName>
    </alternativeName>
</protein>
<keyword evidence="5" id="KW-0064">Aspartyl protease</keyword>
<evidence type="ECO:0000256" key="10">
    <source>
        <dbReference type="ARBA" id="ARBA00030524"/>
    </source>
</evidence>
<keyword evidence="14" id="KW-0862">Zinc</keyword>
<evidence type="ECO:0000256" key="8">
    <source>
        <dbReference type="ARBA" id="ARBA00022918"/>
    </source>
</evidence>
<proteinExistence type="predicted"/>
<keyword evidence="14" id="KW-0479">Metal-binding</keyword>
<dbReference type="InterPro" id="IPR006600">
    <property type="entry name" value="HTH_CenpB_DNA-bd_dom"/>
</dbReference>
<dbReference type="Pfam" id="PF22936">
    <property type="entry name" value="Pol_BBD"/>
    <property type="match status" value="1"/>
</dbReference>
<dbReference type="PROSITE" id="PS51253">
    <property type="entry name" value="HTH_CENPB"/>
    <property type="match status" value="1"/>
</dbReference>
<evidence type="ECO:0000259" key="16">
    <source>
        <dbReference type="PROSITE" id="PS50158"/>
    </source>
</evidence>
<dbReference type="InterPro" id="IPR001878">
    <property type="entry name" value="Znf_CCHC"/>
</dbReference>
<dbReference type="InterPro" id="IPR036397">
    <property type="entry name" value="RNaseH_sf"/>
</dbReference>
<comment type="subcellular location">
    <subcellularLocation>
        <location evidence="1">Nucleus</location>
    </subcellularLocation>
</comment>
<evidence type="ECO:0000259" key="17">
    <source>
        <dbReference type="PROSITE" id="PS50175"/>
    </source>
</evidence>
<dbReference type="CDD" id="cd00303">
    <property type="entry name" value="retropepsin_like"/>
    <property type="match status" value="1"/>
</dbReference>
<feature type="non-terminal residue" evidence="20">
    <location>
        <position position="1"/>
    </location>
</feature>
<dbReference type="PROSITE" id="PS50175">
    <property type="entry name" value="ASP_PROT_RETROV"/>
    <property type="match status" value="1"/>
</dbReference>
<dbReference type="SUPFAM" id="SSF57756">
    <property type="entry name" value="Retrovirus zinc finger-like domains"/>
    <property type="match status" value="1"/>
</dbReference>
<dbReference type="InterPro" id="IPR012337">
    <property type="entry name" value="RNaseH-like_sf"/>
</dbReference>
<keyword evidence="6" id="KW-0255">Endonuclease</keyword>
<dbReference type="InterPro" id="IPR040676">
    <property type="entry name" value="DUF5641"/>
</dbReference>
<feature type="domain" description="Peptidase A2" evidence="17">
    <location>
        <begin position="3612"/>
        <end position="3648"/>
    </location>
</feature>
<gene>
    <name evidence="20" type="ORF">LAZ67_22001168</name>
</gene>
<feature type="domain" description="Integrase catalytic" evidence="18">
    <location>
        <begin position="4284"/>
        <end position="4474"/>
    </location>
</feature>
<keyword evidence="8" id="KW-0695">RNA-directed DNA polymerase</keyword>
<dbReference type="InterPro" id="IPR005312">
    <property type="entry name" value="DUF1759"/>
</dbReference>
<dbReference type="Pfam" id="PF13976">
    <property type="entry name" value="gag_pre-integrs"/>
    <property type="match status" value="1"/>
</dbReference>
<organism evidence="20 21">
    <name type="scientific">Cordylochernes scorpioides</name>
    <dbReference type="NCBI Taxonomy" id="51811"/>
    <lineage>
        <taxon>Eukaryota</taxon>
        <taxon>Metazoa</taxon>
        <taxon>Ecdysozoa</taxon>
        <taxon>Arthropoda</taxon>
        <taxon>Chelicerata</taxon>
        <taxon>Arachnida</taxon>
        <taxon>Pseudoscorpiones</taxon>
        <taxon>Cheliferoidea</taxon>
        <taxon>Chernetidae</taxon>
        <taxon>Cordylochernes</taxon>
    </lineage>
</organism>
<accession>A0ABY6LNR6</accession>
<feature type="domain" description="CCHC-type" evidence="16">
    <location>
        <begin position="1343"/>
        <end position="1357"/>
    </location>
</feature>
<evidence type="ECO:0000256" key="9">
    <source>
        <dbReference type="ARBA" id="ARBA00023125"/>
    </source>
</evidence>
<evidence type="ECO:0000256" key="1">
    <source>
        <dbReference type="ARBA" id="ARBA00004123"/>
    </source>
</evidence>
<keyword evidence="3" id="KW-0548">Nucleotidyltransferase</keyword>
<dbReference type="InterPro" id="IPR041588">
    <property type="entry name" value="Integrase_H2C2"/>
</dbReference>
<dbReference type="PROSITE" id="PS50994">
    <property type="entry name" value="INTEGRASE"/>
    <property type="match status" value="2"/>
</dbReference>
<evidence type="ECO:0000256" key="4">
    <source>
        <dbReference type="ARBA" id="ARBA00022722"/>
    </source>
</evidence>
<dbReference type="CDD" id="cd09272">
    <property type="entry name" value="RNase_HI_RT_Ty1"/>
    <property type="match status" value="1"/>
</dbReference>